<dbReference type="AlphaFoldDB" id="A0A915HLP1"/>
<organism evidence="2 3">
    <name type="scientific">Romanomermis culicivorax</name>
    <name type="common">Nematode worm</name>
    <dbReference type="NCBI Taxonomy" id="13658"/>
    <lineage>
        <taxon>Eukaryota</taxon>
        <taxon>Metazoa</taxon>
        <taxon>Ecdysozoa</taxon>
        <taxon>Nematoda</taxon>
        <taxon>Enoplea</taxon>
        <taxon>Dorylaimia</taxon>
        <taxon>Mermithida</taxon>
        <taxon>Mermithoidea</taxon>
        <taxon>Mermithidae</taxon>
        <taxon>Romanomermis</taxon>
    </lineage>
</organism>
<evidence type="ECO:0000313" key="2">
    <source>
        <dbReference type="Proteomes" id="UP000887565"/>
    </source>
</evidence>
<reference evidence="3" key="1">
    <citation type="submission" date="2022-11" db="UniProtKB">
        <authorList>
            <consortium name="WormBaseParasite"/>
        </authorList>
    </citation>
    <scope>IDENTIFICATION</scope>
</reference>
<feature type="region of interest" description="Disordered" evidence="1">
    <location>
        <begin position="1"/>
        <end position="36"/>
    </location>
</feature>
<dbReference type="Proteomes" id="UP000887565">
    <property type="component" value="Unplaced"/>
</dbReference>
<evidence type="ECO:0000313" key="3">
    <source>
        <dbReference type="WBParaSite" id="nRc.2.0.1.t02262-RA"/>
    </source>
</evidence>
<sequence>MDNEDCYHNFSTKVEKPRETVQKENQETDKSVTPKKQDNVQWLYPRKEEEFDKPGTSNWTIRIICMEESSCKIFFLLANTLM</sequence>
<protein>
    <submittedName>
        <fullName evidence="3">Uncharacterized protein</fullName>
    </submittedName>
</protein>
<name>A0A915HLP1_ROMCU</name>
<evidence type="ECO:0000256" key="1">
    <source>
        <dbReference type="SAM" id="MobiDB-lite"/>
    </source>
</evidence>
<proteinExistence type="predicted"/>
<accession>A0A915HLP1</accession>
<dbReference type="WBParaSite" id="nRc.2.0.1.t02262-RA">
    <property type="protein sequence ID" value="nRc.2.0.1.t02262-RA"/>
    <property type="gene ID" value="nRc.2.0.1.g02262"/>
</dbReference>
<feature type="compositionally biased region" description="Basic and acidic residues" evidence="1">
    <location>
        <begin position="13"/>
        <end position="36"/>
    </location>
</feature>
<keyword evidence="2" id="KW-1185">Reference proteome</keyword>